<proteinExistence type="predicted"/>
<evidence type="ECO:0000256" key="1">
    <source>
        <dbReference type="SAM" id="MobiDB-lite"/>
    </source>
</evidence>
<feature type="compositionally biased region" description="Basic and acidic residues" evidence="1">
    <location>
        <begin position="298"/>
        <end position="307"/>
    </location>
</feature>
<feature type="region of interest" description="Disordered" evidence="1">
    <location>
        <begin position="22"/>
        <end position="166"/>
    </location>
</feature>
<feature type="compositionally biased region" description="Basic and acidic residues" evidence="1">
    <location>
        <begin position="202"/>
        <end position="212"/>
    </location>
</feature>
<sequence length="795" mass="90254">MVLLRDRRKRNSTMQALDFLNNVNSNRRNSEPRPATRPSPNKRRRTRRATDIFDIPLSPERDMRDAENGNGTADNTVEPLTPRRSTRLKELHNNTPKSQPRWPLRSNSDAREGIPDNEDGEDRDNSYISQNRSFSSDSHPEDRYSPGSPLSFVDEENENEGEDESFVSPSFIFIPRNMSSGLRSNRASNANTLRINGSTRKIARERSRERSEVQMSEALPASKERESSASDHSPSNQDRSIRSSIGHETPKRRADENLHASPPSRQRRSESSRSRFYLTSSRRHANLIQHANTPTISRVRDEHEARSPRLFSRPPERERSGSAVPRPSRSMNGDDDEDAEGVRTHTLPQPQSGHMHEHTRSASTQTGSPVHEDSKRKQAQSNQNQMQSTRANSGSRYSLRERRTAEKSIRSSAAAERYSLRERHTAEISIRSPSAAEEESNGEAHLPSSPRPGRNADADIMNGEENEVTGNTETNHQSEGADVVHITVRNEESIDLTVNEAYEEDVVAWFENNLDVEKETWIALIRRTRMMAATADPYMAKNFKGIKSLTSELHHLCQSLPEDPPLSLLDEGRNLVDGISGEASGILRKAWHLATGRHTSLARKAKARYLVDEFEAHVLPDLVGLAVSYFKISYTNSRLVAIRHPHLLHLLNVILQLCDQIFNLVKEEYVRSKAASGRIRGPLRLIIKALERGDFERSMQRRVDFDDSSDSVCEVESGRRWTDDEGIALTEGLRMYQGPDRYVQIVRHFGDHLRGRTLEELQAKAQEIRSSNAPKIQDQLQTEEGLQTWQWLLSI</sequence>
<name>A0A507R3Z2_MONPU</name>
<feature type="region of interest" description="Disordered" evidence="1">
    <location>
        <begin position="180"/>
        <end position="459"/>
    </location>
</feature>
<dbReference type="Proteomes" id="UP000319663">
    <property type="component" value="Unassembled WGS sequence"/>
</dbReference>
<evidence type="ECO:0000313" key="2">
    <source>
        <dbReference type="EMBL" id="TQB77619.1"/>
    </source>
</evidence>
<accession>A0A507R3Z2</accession>
<dbReference type="AlphaFoldDB" id="A0A507R3Z2"/>
<dbReference type="STRING" id="5098.A0A507R3Z2"/>
<reference evidence="2 3" key="1">
    <citation type="submission" date="2019-06" db="EMBL/GenBank/DDBJ databases">
        <title>Wine fermentation using esterase from Monascus purpureus.</title>
        <authorList>
            <person name="Geng C."/>
            <person name="Zhang Y."/>
        </authorList>
    </citation>
    <scope>NUCLEOTIDE SEQUENCE [LARGE SCALE GENOMIC DNA]</scope>
    <source>
        <strain evidence="2">HQ1</strain>
    </source>
</reference>
<organism evidence="2 3">
    <name type="scientific">Monascus purpureus</name>
    <name type="common">Red mold</name>
    <name type="synonym">Monascus anka</name>
    <dbReference type="NCBI Taxonomy" id="5098"/>
    <lineage>
        <taxon>Eukaryota</taxon>
        <taxon>Fungi</taxon>
        <taxon>Dikarya</taxon>
        <taxon>Ascomycota</taxon>
        <taxon>Pezizomycotina</taxon>
        <taxon>Eurotiomycetes</taxon>
        <taxon>Eurotiomycetidae</taxon>
        <taxon>Eurotiales</taxon>
        <taxon>Aspergillaceae</taxon>
        <taxon>Monascus</taxon>
    </lineage>
</organism>
<feature type="compositionally biased region" description="Basic and acidic residues" evidence="1">
    <location>
        <begin position="398"/>
        <end position="409"/>
    </location>
</feature>
<feature type="compositionally biased region" description="Polar residues" evidence="1">
    <location>
        <begin position="180"/>
        <end position="199"/>
    </location>
</feature>
<evidence type="ECO:0000313" key="3">
    <source>
        <dbReference type="Proteomes" id="UP000319663"/>
    </source>
</evidence>
<feature type="compositionally biased region" description="Polar residues" evidence="1">
    <location>
        <begin position="379"/>
        <end position="396"/>
    </location>
</feature>
<keyword evidence="3" id="KW-1185">Reference proteome</keyword>
<feature type="compositionally biased region" description="Acidic residues" evidence="1">
    <location>
        <begin position="153"/>
        <end position="165"/>
    </location>
</feature>
<protein>
    <submittedName>
        <fullName evidence="2">Uncharacterized protein</fullName>
    </submittedName>
</protein>
<comment type="caution">
    <text evidence="2">The sequence shown here is derived from an EMBL/GenBank/DDBJ whole genome shotgun (WGS) entry which is preliminary data.</text>
</comment>
<feature type="compositionally biased region" description="Polar residues" evidence="1">
    <location>
        <begin position="126"/>
        <end position="137"/>
    </location>
</feature>
<dbReference type="EMBL" id="VIFY01000001">
    <property type="protein sequence ID" value="TQB77619.1"/>
    <property type="molecule type" value="Genomic_DNA"/>
</dbReference>
<gene>
    <name evidence="2" type="ORF">MPDQ_000161</name>
</gene>
<feature type="compositionally biased region" description="Basic and acidic residues" evidence="1">
    <location>
        <begin position="248"/>
        <end position="258"/>
    </location>
</feature>